<gene>
    <name evidence="1" type="ORF">PEDI_55270</name>
</gene>
<name>A0AAN5AME2_9BACT</name>
<dbReference type="AlphaFoldDB" id="A0AAN5AME2"/>
<evidence type="ECO:0000313" key="1">
    <source>
        <dbReference type="EMBL" id="GJM64975.1"/>
    </source>
</evidence>
<proteinExistence type="predicted"/>
<accession>A0AAN5AME2</accession>
<dbReference type="RefSeq" id="WP_338240043.1">
    <property type="nucleotide sequence ID" value="NZ_BQKE01000009.1"/>
</dbReference>
<dbReference type="EMBL" id="BQKE01000009">
    <property type="protein sequence ID" value="GJM64975.1"/>
    <property type="molecule type" value="Genomic_DNA"/>
</dbReference>
<dbReference type="Proteomes" id="UP001310022">
    <property type="component" value="Unassembled WGS sequence"/>
</dbReference>
<comment type="caution">
    <text evidence="1">The sequence shown here is derived from an EMBL/GenBank/DDBJ whole genome shotgun (WGS) entry which is preliminary data.</text>
</comment>
<organism evidence="1 2">
    <name type="scientific">Persicobacter diffluens</name>
    <dbReference type="NCBI Taxonomy" id="981"/>
    <lineage>
        <taxon>Bacteria</taxon>
        <taxon>Pseudomonadati</taxon>
        <taxon>Bacteroidota</taxon>
        <taxon>Cytophagia</taxon>
        <taxon>Cytophagales</taxon>
        <taxon>Persicobacteraceae</taxon>
        <taxon>Persicobacter</taxon>
    </lineage>
</organism>
<protein>
    <submittedName>
        <fullName evidence="1">Uncharacterized protein</fullName>
    </submittedName>
</protein>
<keyword evidence="2" id="KW-1185">Reference proteome</keyword>
<reference evidence="1 2" key="1">
    <citation type="submission" date="2021-12" db="EMBL/GenBank/DDBJ databases">
        <title>Genome sequencing of bacteria with rrn-lacking chromosome and rrn-plasmid.</title>
        <authorList>
            <person name="Anda M."/>
            <person name="Iwasaki W."/>
        </authorList>
    </citation>
    <scope>NUCLEOTIDE SEQUENCE [LARGE SCALE GENOMIC DNA]</scope>
    <source>
        <strain evidence="1 2">NBRC 15940</strain>
    </source>
</reference>
<sequence length="153" mass="15746">MKQYSTQLKEIAGVAGGITIASVIGNRLNNPLVEVGMLVAGTAIALKAPRFSSVGVGMAVKGAIGVAGKVAEKVSMLKPYVPTVGVGINGMGELIQDEDGNIYQINGLGNPSLVQDEYGNTYMLNGGEGSELEDTVGALDYDDELIGLEDTVG</sequence>
<evidence type="ECO:0000313" key="2">
    <source>
        <dbReference type="Proteomes" id="UP001310022"/>
    </source>
</evidence>